<evidence type="ECO:0000256" key="6">
    <source>
        <dbReference type="ARBA" id="ARBA00022777"/>
    </source>
</evidence>
<dbReference type="PANTHER" id="PTHR43065:SF46">
    <property type="entry name" value="C4-DICARBOXYLATE TRANSPORT SENSOR PROTEIN DCTB"/>
    <property type="match status" value="1"/>
</dbReference>
<dbReference type="PRINTS" id="PR00344">
    <property type="entry name" value="BCTRLSENSOR"/>
</dbReference>
<evidence type="ECO:0000256" key="2">
    <source>
        <dbReference type="ARBA" id="ARBA00012438"/>
    </source>
</evidence>
<keyword evidence="8" id="KW-0902">Two-component regulatory system</keyword>
<dbReference type="GO" id="GO:0005524">
    <property type="term" value="F:ATP binding"/>
    <property type="evidence" value="ECO:0007669"/>
    <property type="project" value="UniProtKB-KW"/>
</dbReference>
<dbReference type="PROSITE" id="PS50109">
    <property type="entry name" value="HIS_KIN"/>
    <property type="match status" value="1"/>
</dbReference>
<dbReference type="EC" id="2.7.13.3" evidence="2"/>
<dbReference type="CDD" id="cd00082">
    <property type="entry name" value="HisKA"/>
    <property type="match status" value="1"/>
</dbReference>
<dbReference type="InterPro" id="IPR003661">
    <property type="entry name" value="HisK_dim/P_dom"/>
</dbReference>
<dbReference type="Gene3D" id="3.40.50.2300">
    <property type="match status" value="1"/>
</dbReference>
<dbReference type="InterPro" id="IPR011006">
    <property type="entry name" value="CheY-like_superfamily"/>
</dbReference>
<evidence type="ECO:0000256" key="7">
    <source>
        <dbReference type="ARBA" id="ARBA00022840"/>
    </source>
</evidence>
<evidence type="ECO:0000256" key="9">
    <source>
        <dbReference type="PROSITE-ProRule" id="PRU00169"/>
    </source>
</evidence>
<dbReference type="Pfam" id="PF00072">
    <property type="entry name" value="Response_reg"/>
    <property type="match status" value="1"/>
</dbReference>
<feature type="domain" description="Histidine kinase" evidence="10">
    <location>
        <begin position="154"/>
        <end position="363"/>
    </location>
</feature>
<dbReference type="InterPro" id="IPR001789">
    <property type="entry name" value="Sig_transdc_resp-reg_receiver"/>
</dbReference>
<keyword evidence="4" id="KW-0808">Transferase</keyword>
<keyword evidence="7" id="KW-0067">ATP-binding</keyword>
<evidence type="ECO:0000313" key="15">
    <source>
        <dbReference type="Proteomes" id="UP000231702"/>
    </source>
</evidence>
<accession>A0A285HYE4</accession>
<evidence type="ECO:0000256" key="1">
    <source>
        <dbReference type="ARBA" id="ARBA00000085"/>
    </source>
</evidence>
<keyword evidence="15" id="KW-1185">Reference proteome</keyword>
<dbReference type="PROSITE" id="PS50110">
    <property type="entry name" value="RESPONSE_REGULATORY"/>
    <property type="match status" value="1"/>
</dbReference>
<dbReference type="OrthoDB" id="9796100at2"/>
<dbReference type="SUPFAM" id="SSF52172">
    <property type="entry name" value="CheY-like"/>
    <property type="match status" value="1"/>
</dbReference>
<dbReference type="PANTHER" id="PTHR43065">
    <property type="entry name" value="SENSOR HISTIDINE KINASE"/>
    <property type="match status" value="1"/>
</dbReference>
<dbReference type="EMBL" id="OBEA01000001">
    <property type="protein sequence ID" value="SNY40734.1"/>
    <property type="molecule type" value="Genomic_DNA"/>
</dbReference>
<keyword evidence="6 13" id="KW-0418">Kinase</keyword>
<dbReference type="InterPro" id="IPR036890">
    <property type="entry name" value="HATPase_C_sf"/>
</dbReference>
<sequence>MSLRALLRRLTARRPLPRRQLRILDGLETAVFIIDPYGQPAFGNRAARDLAGGSDSLAAWLYDAPFHDPGDRRILRPSDRPLARLRADPELTEAFSALIDAEGGEAVWRFTRTRLPRWPGWQMIHVEDGSARLHLRRSSDHANRLESIGQMSGGIAHDMSNLLGVIRLSADTLWLEDTRARTAVSAIQSACDRGTTLVDHLLSIARREDGQVTRIELGPFLSSLRELMRRTIPAHIRIELVLESPDLWIISDLGALESAFLNLAINAQNAILDSSASEGRISLGADGEGDRITLWVEDDGPGMEPAVLARAAEPFFSTRHQDGGSGLGLSMVANFAEVSGGEIAIDSTPGNGTRVSMTLPQISRQDPSSPEAQAEQAEEEQIDLTGARLLIVEDDPLFGEVLTQALRALGAEVNLATSAEPAQAAVAARPPDLLITDIVLPGPMNGHQLAQHLRGLVPELRVIYVSGYAAPSAYPGDYVPGAFLRKPVSARTMANTIALSLAPGPQDGRKGHGGR</sequence>
<dbReference type="RefSeq" id="WP_097144522.1">
    <property type="nucleotide sequence ID" value="NZ_OBEA01000001.1"/>
</dbReference>
<evidence type="ECO:0000259" key="11">
    <source>
        <dbReference type="PROSITE" id="PS50110"/>
    </source>
</evidence>
<dbReference type="InterPro" id="IPR004358">
    <property type="entry name" value="Sig_transdc_His_kin-like_C"/>
</dbReference>
<evidence type="ECO:0000256" key="8">
    <source>
        <dbReference type="ARBA" id="ARBA00023012"/>
    </source>
</evidence>
<evidence type="ECO:0000256" key="5">
    <source>
        <dbReference type="ARBA" id="ARBA00022741"/>
    </source>
</evidence>
<dbReference type="Pfam" id="PF02518">
    <property type="entry name" value="HATPase_c"/>
    <property type="match status" value="1"/>
</dbReference>
<dbReference type="Gene3D" id="1.10.287.130">
    <property type="match status" value="1"/>
</dbReference>
<dbReference type="SMART" id="SM00387">
    <property type="entry name" value="HATPase_c"/>
    <property type="match status" value="1"/>
</dbReference>
<dbReference type="Proteomes" id="UP000231702">
    <property type="component" value="Unassembled WGS sequence"/>
</dbReference>
<dbReference type="SMART" id="SM00448">
    <property type="entry name" value="REC"/>
    <property type="match status" value="1"/>
</dbReference>
<evidence type="ECO:0000313" key="12">
    <source>
        <dbReference type="EMBL" id="PJE30367.1"/>
    </source>
</evidence>
<feature type="domain" description="Response regulatory" evidence="11">
    <location>
        <begin position="388"/>
        <end position="501"/>
    </location>
</feature>
<evidence type="ECO:0000313" key="14">
    <source>
        <dbReference type="Proteomes" id="UP000231655"/>
    </source>
</evidence>
<dbReference type="InterPro" id="IPR005467">
    <property type="entry name" value="His_kinase_dom"/>
</dbReference>
<feature type="modified residue" description="4-aspartylphosphate" evidence="9">
    <location>
        <position position="437"/>
    </location>
</feature>
<gene>
    <name evidence="12" type="ORF">CVM39_06570</name>
    <name evidence="13" type="ORF">SAMN06297129_0769</name>
</gene>
<dbReference type="EMBL" id="PGTD01000013">
    <property type="protein sequence ID" value="PJE30367.1"/>
    <property type="molecule type" value="Genomic_DNA"/>
</dbReference>
<evidence type="ECO:0000256" key="4">
    <source>
        <dbReference type="ARBA" id="ARBA00022679"/>
    </source>
</evidence>
<dbReference type="Gene3D" id="3.30.565.10">
    <property type="entry name" value="Histidine kinase-like ATPase, C-terminal domain"/>
    <property type="match status" value="1"/>
</dbReference>
<proteinExistence type="predicted"/>
<reference evidence="13 14" key="1">
    <citation type="submission" date="2017-09" db="EMBL/GenBank/DDBJ databases">
        <authorList>
            <person name="Ehlers B."/>
            <person name="Leendertz F.H."/>
        </authorList>
    </citation>
    <scope>NUCLEOTIDE SEQUENCE [LARGE SCALE GENOMIC DNA]</scope>
    <source>
        <strain evidence="13 14">CGMCC 1.12662</strain>
    </source>
</reference>
<name>A0A285HYE4_9RHOB</name>
<organism evidence="13 14">
    <name type="scientific">Pseudooceanicola antarcticus</name>
    <dbReference type="NCBI Taxonomy" id="1247613"/>
    <lineage>
        <taxon>Bacteria</taxon>
        <taxon>Pseudomonadati</taxon>
        <taxon>Pseudomonadota</taxon>
        <taxon>Alphaproteobacteria</taxon>
        <taxon>Rhodobacterales</taxon>
        <taxon>Paracoccaceae</taxon>
        <taxon>Pseudooceanicola</taxon>
    </lineage>
</organism>
<keyword evidence="3 9" id="KW-0597">Phosphoprotein</keyword>
<evidence type="ECO:0000313" key="13">
    <source>
        <dbReference type="EMBL" id="SNY40734.1"/>
    </source>
</evidence>
<dbReference type="SMART" id="SM00388">
    <property type="entry name" value="HisKA"/>
    <property type="match status" value="1"/>
</dbReference>
<reference evidence="12 15" key="2">
    <citation type="journal article" date="2018" name="Int. J. Syst. Evol. Microbiol.">
        <title>Pseudooceanicola lipolyticus sp. nov., a marine alphaproteobacterium, reclassification of Oceanicola flagellatus as Pseudooceanicola flagellatus comb. nov. and emended description of the genus Pseudooceanicola.</title>
        <authorList>
            <person name="Huang M.-M."/>
            <person name="Guo L.-L."/>
            <person name="Wu Y.-H."/>
            <person name="Lai Q.-L."/>
            <person name="Shao Z.-Z."/>
            <person name="Wang C.-S."/>
            <person name="Wu M."/>
            <person name="Xu X.-W."/>
        </authorList>
    </citation>
    <scope>NUCLEOTIDE SEQUENCE [LARGE SCALE GENOMIC DNA]</scope>
    <source>
        <strain evidence="12 15">Ar-45</strain>
    </source>
</reference>
<comment type="catalytic activity">
    <reaction evidence="1">
        <text>ATP + protein L-histidine = ADP + protein N-phospho-L-histidine.</text>
        <dbReference type="EC" id="2.7.13.3"/>
    </reaction>
</comment>
<dbReference type="AlphaFoldDB" id="A0A285HYE4"/>
<evidence type="ECO:0000256" key="3">
    <source>
        <dbReference type="ARBA" id="ARBA00022553"/>
    </source>
</evidence>
<dbReference type="SUPFAM" id="SSF55874">
    <property type="entry name" value="ATPase domain of HSP90 chaperone/DNA topoisomerase II/histidine kinase"/>
    <property type="match status" value="1"/>
</dbReference>
<dbReference type="SUPFAM" id="SSF47384">
    <property type="entry name" value="Homodimeric domain of signal transducing histidine kinase"/>
    <property type="match status" value="1"/>
</dbReference>
<evidence type="ECO:0000259" key="10">
    <source>
        <dbReference type="PROSITE" id="PS50109"/>
    </source>
</evidence>
<dbReference type="InterPro" id="IPR036097">
    <property type="entry name" value="HisK_dim/P_sf"/>
</dbReference>
<dbReference type="GO" id="GO:0000155">
    <property type="term" value="F:phosphorelay sensor kinase activity"/>
    <property type="evidence" value="ECO:0007669"/>
    <property type="project" value="InterPro"/>
</dbReference>
<protein>
    <recommendedName>
        <fullName evidence="2">histidine kinase</fullName>
        <ecNumber evidence="2">2.7.13.3</ecNumber>
    </recommendedName>
</protein>
<keyword evidence="5" id="KW-0547">Nucleotide-binding</keyword>
<dbReference type="Pfam" id="PF00512">
    <property type="entry name" value="HisKA"/>
    <property type="match status" value="1"/>
</dbReference>
<dbReference type="Proteomes" id="UP000231655">
    <property type="component" value="Unassembled WGS sequence"/>
</dbReference>
<dbReference type="InterPro" id="IPR003594">
    <property type="entry name" value="HATPase_dom"/>
</dbReference>